<accession>T1GVI6</accession>
<dbReference type="Proteomes" id="UP000015102">
    <property type="component" value="Unassembled WGS sequence"/>
</dbReference>
<proteinExistence type="predicted"/>
<evidence type="ECO:0000313" key="2">
    <source>
        <dbReference type="Proteomes" id="UP000015102"/>
    </source>
</evidence>
<organism evidence="1 2">
    <name type="scientific">Megaselia scalaris</name>
    <name type="common">Humpbacked fly</name>
    <name type="synonym">Phora scalaris</name>
    <dbReference type="NCBI Taxonomy" id="36166"/>
    <lineage>
        <taxon>Eukaryota</taxon>
        <taxon>Metazoa</taxon>
        <taxon>Ecdysozoa</taxon>
        <taxon>Arthropoda</taxon>
        <taxon>Hexapoda</taxon>
        <taxon>Insecta</taxon>
        <taxon>Pterygota</taxon>
        <taxon>Neoptera</taxon>
        <taxon>Endopterygota</taxon>
        <taxon>Diptera</taxon>
        <taxon>Brachycera</taxon>
        <taxon>Muscomorpha</taxon>
        <taxon>Platypezoidea</taxon>
        <taxon>Phoridae</taxon>
        <taxon>Megaseliini</taxon>
        <taxon>Megaselia</taxon>
    </lineage>
</organism>
<reference evidence="1" key="2">
    <citation type="submission" date="2015-06" db="UniProtKB">
        <authorList>
            <consortium name="EnsemblMetazoa"/>
        </authorList>
    </citation>
    <scope>IDENTIFICATION</scope>
</reference>
<keyword evidence="2" id="KW-1185">Reference proteome</keyword>
<evidence type="ECO:0000313" key="1">
    <source>
        <dbReference type="EnsemblMetazoa" id="MESCA007792-PA"/>
    </source>
</evidence>
<dbReference type="EMBL" id="CAQQ02119737">
    <property type="status" value="NOT_ANNOTATED_CDS"/>
    <property type="molecule type" value="Genomic_DNA"/>
</dbReference>
<reference evidence="2" key="1">
    <citation type="submission" date="2013-02" db="EMBL/GenBank/DDBJ databases">
        <authorList>
            <person name="Hughes D."/>
        </authorList>
    </citation>
    <scope>NUCLEOTIDE SEQUENCE</scope>
    <source>
        <strain>Durham</strain>
        <strain evidence="2">NC isolate 2 -- Noor lab</strain>
    </source>
</reference>
<dbReference type="EMBL" id="CAQQ02119738">
    <property type="status" value="NOT_ANNOTATED_CDS"/>
    <property type="molecule type" value="Genomic_DNA"/>
</dbReference>
<sequence length="107" mass="12371">MAKEENRMKRISTFKMFCCPESSVSKQNRSQDNNIRLPRFLYVKISWISNQTGLWVEDGRNTLVGYVRPDTNPGQLTSCNRLVIPSYSALTRATIKIMKGRQRKIAM</sequence>
<dbReference type="HOGENOM" id="CLU_2212940_0_0_1"/>
<dbReference type="AlphaFoldDB" id="T1GVI6"/>
<protein>
    <submittedName>
        <fullName evidence="1">Uncharacterized protein</fullName>
    </submittedName>
</protein>
<dbReference type="EnsemblMetazoa" id="MESCA007792-RA">
    <property type="protein sequence ID" value="MESCA007792-PA"/>
    <property type="gene ID" value="MESCA007792"/>
</dbReference>
<name>T1GVI6_MEGSC</name>